<reference evidence="9 10" key="1">
    <citation type="submission" date="2016-07" db="EMBL/GenBank/DDBJ databases">
        <title>Pervasive Adenine N6-methylation of Active Genes in Fungi.</title>
        <authorList>
            <consortium name="DOE Joint Genome Institute"/>
            <person name="Mondo S.J."/>
            <person name="Dannebaum R.O."/>
            <person name="Kuo R.C."/>
            <person name="Labutti K."/>
            <person name="Haridas S."/>
            <person name="Kuo A."/>
            <person name="Salamov A."/>
            <person name="Ahrendt S.R."/>
            <person name="Lipzen A."/>
            <person name="Sullivan W."/>
            <person name="Andreopoulos W.B."/>
            <person name="Clum A."/>
            <person name="Lindquist E."/>
            <person name="Daum C."/>
            <person name="Ramamoorthy G.K."/>
            <person name="Gryganskyi A."/>
            <person name="Culley D."/>
            <person name="Magnuson J.K."/>
            <person name="James T.Y."/>
            <person name="O'Malley M.A."/>
            <person name="Stajich J.E."/>
            <person name="Spatafora J.W."/>
            <person name="Visel A."/>
            <person name="Grigoriev I.V."/>
        </authorList>
    </citation>
    <scope>NUCLEOTIDE SEQUENCE [LARGE SCALE GENOMIC DNA]</scope>
    <source>
        <strain evidence="9 10">NRRL 3116</strain>
    </source>
</reference>
<dbReference type="Proteomes" id="UP000193648">
    <property type="component" value="Unassembled WGS sequence"/>
</dbReference>
<evidence type="ECO:0000313" key="9">
    <source>
        <dbReference type="EMBL" id="ORZ04980.1"/>
    </source>
</evidence>
<feature type="active site" description="Charge relay system" evidence="5">
    <location>
        <position position="420"/>
    </location>
</feature>
<dbReference type="PRINTS" id="PR00723">
    <property type="entry name" value="SUBTILISIN"/>
</dbReference>
<evidence type="ECO:0000259" key="8">
    <source>
        <dbReference type="Pfam" id="PF05922"/>
    </source>
</evidence>
<evidence type="ECO:0000256" key="1">
    <source>
        <dbReference type="ARBA" id="ARBA00011073"/>
    </source>
</evidence>
<dbReference type="FunCoup" id="A0A1Y2GC83">
    <property type="interactions" value="17"/>
</dbReference>
<dbReference type="Pfam" id="PF05922">
    <property type="entry name" value="Inhibitor_I9"/>
    <property type="match status" value="1"/>
</dbReference>
<dbReference type="RefSeq" id="XP_021876844.1">
    <property type="nucleotide sequence ID" value="XM_022019817.1"/>
</dbReference>
<dbReference type="FunFam" id="3.40.50.200:FF:000007">
    <property type="entry name" value="Subtilisin-like serine protease"/>
    <property type="match status" value="1"/>
</dbReference>
<dbReference type="InterPro" id="IPR036852">
    <property type="entry name" value="Peptidase_S8/S53_dom_sf"/>
</dbReference>
<evidence type="ECO:0000313" key="10">
    <source>
        <dbReference type="Proteomes" id="UP000193648"/>
    </source>
</evidence>
<keyword evidence="3 5" id="KW-0378">Hydrolase</keyword>
<keyword evidence="4 5" id="KW-0720">Serine protease</keyword>
<feature type="active site" description="Charge relay system" evidence="5">
    <location>
        <position position="258"/>
    </location>
</feature>
<evidence type="ECO:0000256" key="3">
    <source>
        <dbReference type="ARBA" id="ARBA00022801"/>
    </source>
</evidence>
<dbReference type="InterPro" id="IPR010259">
    <property type="entry name" value="S8pro/Inhibitor_I9"/>
</dbReference>
<dbReference type="GO" id="GO:0005615">
    <property type="term" value="C:extracellular space"/>
    <property type="evidence" value="ECO:0007669"/>
    <property type="project" value="TreeGrafter"/>
</dbReference>
<dbReference type="InterPro" id="IPR000209">
    <property type="entry name" value="Peptidase_S8/S53_dom"/>
</dbReference>
<dbReference type="InterPro" id="IPR050131">
    <property type="entry name" value="Peptidase_S8_subtilisin-like"/>
</dbReference>
<dbReference type="InParanoid" id="A0A1Y2GC83"/>
<feature type="non-terminal residue" evidence="9">
    <location>
        <position position="1"/>
    </location>
</feature>
<dbReference type="GO" id="GO:0004252">
    <property type="term" value="F:serine-type endopeptidase activity"/>
    <property type="evidence" value="ECO:0007669"/>
    <property type="project" value="UniProtKB-UniRule"/>
</dbReference>
<evidence type="ECO:0000256" key="6">
    <source>
        <dbReference type="RuleBase" id="RU003355"/>
    </source>
</evidence>
<dbReference type="EMBL" id="MCFF01000053">
    <property type="protein sequence ID" value="ORZ04980.1"/>
    <property type="molecule type" value="Genomic_DNA"/>
</dbReference>
<dbReference type="PANTHER" id="PTHR43806:SF11">
    <property type="entry name" value="CEREVISIN-RELATED"/>
    <property type="match status" value="1"/>
</dbReference>
<keyword evidence="10" id="KW-1185">Reference proteome</keyword>
<comment type="similarity">
    <text evidence="1 5 6">Belongs to the peptidase S8 family.</text>
</comment>
<accession>A0A1Y2GC83</accession>
<evidence type="ECO:0000256" key="5">
    <source>
        <dbReference type="PROSITE-ProRule" id="PRU01240"/>
    </source>
</evidence>
<dbReference type="PROSITE" id="PS00136">
    <property type="entry name" value="SUBTILASE_ASP"/>
    <property type="match status" value="1"/>
</dbReference>
<dbReference type="OrthoDB" id="206201at2759"/>
<protein>
    <submittedName>
        <fullName evidence="9">Peptidase S8/S53 domain-containing protein</fullName>
    </submittedName>
</protein>
<name>A0A1Y2GC83_9FUNG</name>
<dbReference type="AlphaFoldDB" id="A0A1Y2GC83"/>
<dbReference type="PROSITE" id="PS00137">
    <property type="entry name" value="SUBTILASE_HIS"/>
    <property type="match status" value="1"/>
</dbReference>
<dbReference type="PANTHER" id="PTHR43806">
    <property type="entry name" value="PEPTIDASE S8"/>
    <property type="match status" value="1"/>
</dbReference>
<dbReference type="Pfam" id="PF00082">
    <property type="entry name" value="Peptidase_S8"/>
    <property type="match status" value="1"/>
</dbReference>
<dbReference type="InterPro" id="IPR034193">
    <property type="entry name" value="PCSK9_ProteinaseK-like"/>
</dbReference>
<evidence type="ECO:0000256" key="2">
    <source>
        <dbReference type="ARBA" id="ARBA00022670"/>
    </source>
</evidence>
<dbReference type="InterPro" id="IPR022398">
    <property type="entry name" value="Peptidase_S8_His-AS"/>
</dbReference>
<sequence length="493" mass="53122">SCSSPLSNGEGCHSVILRKRITKAISRIECFILTAISVLFSPTPPSNCYFPWAGRCFGIVSVYSTQNASTETSSLFLFYLRSERLAPVISSVDADIVPDSYFVVFKDGVRAQDNSAWVNDLHRRDLSINGVWDNFTSGVRHVYDMGSFQGIAGRFRPDVLEEIRKNPNVDYIERDQIVYTSGITTQTRAPWGLARISHRKGLTLGTFNKYEHNPQGGDGITVFVIDTGINTKHKEFEGRAEWGATIPAGDPDQDDNGHGTHCAGTIGSRAYGVSKKAKVVAVKVLRSNGSGTMADVVSGVDFAVKRHLELKGKQGEKYKGSVANMSLGGGKSRPLDSAVANAVSSGLHFAVAAGNDNRNACDYSPAGVESAVTVAASTLSDSRAYFSNHGPCVDIFGPGLEIESTWIGSETAKRTISGTSMASPHVAGLIAYYLSLAPESGSAFHTGPLTPKEMKALLIARGTRDILTDVKSDTPNILIYNNAAEDKEKFYAW</sequence>
<dbReference type="InterPro" id="IPR023828">
    <property type="entry name" value="Peptidase_S8_Ser-AS"/>
</dbReference>
<dbReference type="InterPro" id="IPR015500">
    <property type="entry name" value="Peptidase_S8_subtilisin-rel"/>
</dbReference>
<dbReference type="CDD" id="cd04077">
    <property type="entry name" value="Peptidases_S8_PCSK9_ProteinaseK_like"/>
    <property type="match status" value="1"/>
</dbReference>
<dbReference type="InterPro" id="IPR037045">
    <property type="entry name" value="S8pro/Inhibitor_I9_sf"/>
</dbReference>
<dbReference type="PROSITE" id="PS51892">
    <property type="entry name" value="SUBTILASE"/>
    <property type="match status" value="1"/>
</dbReference>
<dbReference type="SUPFAM" id="SSF52743">
    <property type="entry name" value="Subtilisin-like"/>
    <property type="match status" value="1"/>
</dbReference>
<feature type="domain" description="Inhibitor I9" evidence="8">
    <location>
        <begin position="100"/>
        <end position="180"/>
    </location>
</feature>
<dbReference type="Gene3D" id="3.30.70.80">
    <property type="entry name" value="Peptidase S8 propeptide/proteinase inhibitor I9"/>
    <property type="match status" value="1"/>
</dbReference>
<evidence type="ECO:0000259" key="7">
    <source>
        <dbReference type="Pfam" id="PF00082"/>
    </source>
</evidence>
<comment type="caution">
    <text evidence="9">The sequence shown here is derived from an EMBL/GenBank/DDBJ whole genome shotgun (WGS) entry which is preliminary data.</text>
</comment>
<keyword evidence="2 5" id="KW-0645">Protease</keyword>
<gene>
    <name evidence="9" type="ORF">BCR41DRAFT_190595</name>
</gene>
<proteinExistence type="inferred from homology"/>
<dbReference type="GO" id="GO:0006508">
    <property type="term" value="P:proteolysis"/>
    <property type="evidence" value="ECO:0007669"/>
    <property type="project" value="UniProtKB-KW"/>
</dbReference>
<dbReference type="Gene3D" id="3.40.50.200">
    <property type="entry name" value="Peptidase S8/S53 domain"/>
    <property type="match status" value="1"/>
</dbReference>
<dbReference type="STRING" id="64571.A0A1Y2GC83"/>
<dbReference type="InterPro" id="IPR023827">
    <property type="entry name" value="Peptidase_S8_Asp-AS"/>
</dbReference>
<feature type="domain" description="Peptidase S8/S53" evidence="7">
    <location>
        <begin position="217"/>
        <end position="460"/>
    </location>
</feature>
<dbReference type="PROSITE" id="PS00138">
    <property type="entry name" value="SUBTILASE_SER"/>
    <property type="match status" value="1"/>
</dbReference>
<dbReference type="GeneID" id="33561662"/>
<dbReference type="SUPFAM" id="SSF54897">
    <property type="entry name" value="Protease propeptides/inhibitors"/>
    <property type="match status" value="1"/>
</dbReference>
<organism evidence="9 10">
    <name type="scientific">Lobosporangium transversale</name>
    <dbReference type="NCBI Taxonomy" id="64571"/>
    <lineage>
        <taxon>Eukaryota</taxon>
        <taxon>Fungi</taxon>
        <taxon>Fungi incertae sedis</taxon>
        <taxon>Mucoromycota</taxon>
        <taxon>Mortierellomycotina</taxon>
        <taxon>Mortierellomycetes</taxon>
        <taxon>Mortierellales</taxon>
        <taxon>Mortierellaceae</taxon>
        <taxon>Lobosporangium</taxon>
    </lineage>
</organism>
<evidence type="ECO:0000256" key="4">
    <source>
        <dbReference type="ARBA" id="ARBA00022825"/>
    </source>
</evidence>
<feature type="active site" description="Charge relay system" evidence="5">
    <location>
        <position position="226"/>
    </location>
</feature>